<dbReference type="OrthoDB" id="5403157at2759"/>
<dbReference type="EMBL" id="CAJVOS010000012">
    <property type="protein sequence ID" value="CAG7999228.1"/>
    <property type="molecule type" value="Genomic_DNA"/>
</dbReference>
<protein>
    <submittedName>
        <fullName evidence="2">Uncharacterized protein</fullName>
    </submittedName>
</protein>
<feature type="compositionally biased region" description="Polar residues" evidence="1">
    <location>
        <begin position="214"/>
        <end position="225"/>
    </location>
</feature>
<feature type="region of interest" description="Disordered" evidence="1">
    <location>
        <begin position="274"/>
        <end position="294"/>
    </location>
</feature>
<accession>A0A9W4HFZ4</accession>
<dbReference type="Proteomes" id="UP001153618">
    <property type="component" value="Unassembled WGS sequence"/>
</dbReference>
<name>A0A9W4HFZ4_PENOL</name>
<dbReference type="AlphaFoldDB" id="A0A9W4HFZ4"/>
<organism evidence="2 3">
    <name type="scientific">Penicillium olsonii</name>
    <dbReference type="NCBI Taxonomy" id="99116"/>
    <lineage>
        <taxon>Eukaryota</taxon>
        <taxon>Fungi</taxon>
        <taxon>Dikarya</taxon>
        <taxon>Ascomycota</taxon>
        <taxon>Pezizomycotina</taxon>
        <taxon>Eurotiomycetes</taxon>
        <taxon>Eurotiomycetidae</taxon>
        <taxon>Eurotiales</taxon>
        <taxon>Aspergillaceae</taxon>
        <taxon>Penicillium</taxon>
    </lineage>
</organism>
<gene>
    <name evidence="2" type="ORF">POLS_LOCUS1808</name>
</gene>
<reference evidence="2" key="1">
    <citation type="submission" date="2021-07" db="EMBL/GenBank/DDBJ databases">
        <authorList>
            <person name="Branca A.L. A."/>
        </authorList>
    </citation>
    <scope>NUCLEOTIDE SEQUENCE</scope>
</reference>
<comment type="caution">
    <text evidence="2">The sequence shown here is derived from an EMBL/GenBank/DDBJ whole genome shotgun (WGS) entry which is preliminary data.</text>
</comment>
<feature type="compositionally biased region" description="Low complexity" evidence="1">
    <location>
        <begin position="160"/>
        <end position="181"/>
    </location>
</feature>
<feature type="region of interest" description="Disordered" evidence="1">
    <location>
        <begin position="1"/>
        <end position="36"/>
    </location>
</feature>
<feature type="region of interest" description="Disordered" evidence="1">
    <location>
        <begin position="122"/>
        <end position="225"/>
    </location>
</feature>
<feature type="region of interest" description="Disordered" evidence="1">
    <location>
        <begin position="240"/>
        <end position="259"/>
    </location>
</feature>
<keyword evidence="3" id="KW-1185">Reference proteome</keyword>
<sequence length="313" mass="34657">MGDSFSYSSSSPSLYPSSRSSIASLSPTRRRSAFQPRDHLECLITKHGYPTPVSLSSLRDLTATSSTYTPPSPPGPIPDVDSLTLSSPTQPIPIPRPSTHEDLPVTPLTGRFNHTYFDDWERASQSARSHSPVRRHRSRHSSMRSDTSPYCSPVASPIMSPRRSNSPQPSRRSQPQSKSKPTQGFHLGSLPRFHPAMYQSSSSHATGVQPPSPRQTRQPAYRTSGSRDMMWQYHRELMEGTHSGPSAPRLDPLVSPGPVTPLALEAGDYLAHGSVSNASDRTRDVSKQHPPELVEKLMAYEEKARQMRKNAKR</sequence>
<feature type="compositionally biased region" description="Basic and acidic residues" evidence="1">
    <location>
        <begin position="280"/>
        <end position="294"/>
    </location>
</feature>
<feature type="compositionally biased region" description="Low complexity" evidence="1">
    <location>
        <begin position="1"/>
        <end position="26"/>
    </location>
</feature>
<evidence type="ECO:0000313" key="3">
    <source>
        <dbReference type="Proteomes" id="UP001153618"/>
    </source>
</evidence>
<feature type="region of interest" description="Disordered" evidence="1">
    <location>
        <begin position="63"/>
        <end position="108"/>
    </location>
</feature>
<proteinExistence type="predicted"/>
<evidence type="ECO:0000313" key="2">
    <source>
        <dbReference type="EMBL" id="CAG7999228.1"/>
    </source>
</evidence>
<evidence type="ECO:0000256" key="1">
    <source>
        <dbReference type="SAM" id="MobiDB-lite"/>
    </source>
</evidence>
<feature type="compositionally biased region" description="Basic residues" evidence="1">
    <location>
        <begin position="131"/>
        <end position="142"/>
    </location>
</feature>